<evidence type="ECO:0000256" key="1">
    <source>
        <dbReference type="ARBA" id="ARBA00022603"/>
    </source>
</evidence>
<reference evidence="4 5" key="1">
    <citation type="submission" date="2016-07" db="EMBL/GenBank/DDBJ databases">
        <title>Whole-genome of two Shewanella species isolated from a digestive organ of sea cucumber Apostichopus japonicus Selenka 1867.</title>
        <authorList>
            <person name="Hong H.-H."/>
            <person name="Choi H."/>
            <person name="Cheon S."/>
            <person name="Oh J.-S."/>
            <person name="Lee H.-G."/>
            <person name="Park C."/>
        </authorList>
    </citation>
    <scope>NUCLEOTIDE SEQUENCE [LARGE SCALE GENOMIC DNA]</scope>
    <source>
        <strain evidence="4 5">CSB03KR</strain>
    </source>
</reference>
<dbReference type="Pfam" id="PF08241">
    <property type="entry name" value="Methyltransf_11"/>
    <property type="match status" value="1"/>
</dbReference>
<dbReference type="GO" id="GO:0008757">
    <property type="term" value="F:S-adenosylmethionine-dependent methyltransferase activity"/>
    <property type="evidence" value="ECO:0007669"/>
    <property type="project" value="InterPro"/>
</dbReference>
<dbReference type="AlphaFoldDB" id="A0A1E5INL5"/>
<keyword evidence="2" id="KW-0808">Transferase</keyword>
<dbReference type="SUPFAM" id="SSF53335">
    <property type="entry name" value="S-adenosyl-L-methionine-dependent methyltransferases"/>
    <property type="match status" value="1"/>
</dbReference>
<protein>
    <recommendedName>
        <fullName evidence="3">Methyltransferase type 11 domain-containing protein</fullName>
    </recommendedName>
</protein>
<dbReference type="InterPro" id="IPR050602">
    <property type="entry name" value="Malonyl-ACP_OMT"/>
</dbReference>
<evidence type="ECO:0000313" key="4">
    <source>
        <dbReference type="EMBL" id="OEG72076.1"/>
    </source>
</evidence>
<feature type="domain" description="Methyltransferase type 11" evidence="3">
    <location>
        <begin position="52"/>
        <end position="140"/>
    </location>
</feature>
<dbReference type="OrthoDB" id="9760689at2"/>
<dbReference type="RefSeq" id="WP_069672032.1">
    <property type="nucleotide sequence ID" value="NZ_MCBT01000048.1"/>
</dbReference>
<dbReference type="CDD" id="cd02440">
    <property type="entry name" value="AdoMet_MTases"/>
    <property type="match status" value="1"/>
</dbReference>
<dbReference type="GO" id="GO:0032259">
    <property type="term" value="P:methylation"/>
    <property type="evidence" value="ECO:0007669"/>
    <property type="project" value="UniProtKB-KW"/>
</dbReference>
<name>A0A1E5INL5_SHECO</name>
<dbReference type="PANTHER" id="PTHR13090">
    <property type="entry name" value="ARGININE-HYDROXYLASE NDUFAF5, MITOCHONDRIAL"/>
    <property type="match status" value="1"/>
</dbReference>
<evidence type="ECO:0000259" key="3">
    <source>
        <dbReference type="Pfam" id="PF08241"/>
    </source>
</evidence>
<evidence type="ECO:0000313" key="5">
    <source>
        <dbReference type="Proteomes" id="UP000095230"/>
    </source>
</evidence>
<dbReference type="PANTHER" id="PTHR13090:SF1">
    <property type="entry name" value="ARGININE-HYDROXYLASE NDUFAF5, MITOCHONDRIAL"/>
    <property type="match status" value="1"/>
</dbReference>
<organism evidence="4 5">
    <name type="scientific">Shewanella colwelliana</name>
    <name type="common">Alteromonas colwelliana</name>
    <dbReference type="NCBI Taxonomy" id="23"/>
    <lineage>
        <taxon>Bacteria</taxon>
        <taxon>Pseudomonadati</taxon>
        <taxon>Pseudomonadota</taxon>
        <taxon>Gammaproteobacteria</taxon>
        <taxon>Alteromonadales</taxon>
        <taxon>Shewanellaceae</taxon>
        <taxon>Shewanella</taxon>
    </lineage>
</organism>
<dbReference type="Proteomes" id="UP000095230">
    <property type="component" value="Unassembled WGS sequence"/>
</dbReference>
<dbReference type="InterPro" id="IPR013216">
    <property type="entry name" value="Methyltransf_11"/>
</dbReference>
<sequence>MKTGSQASFHVKQSTIAQCFSLAASDYQRHDVVQRSTAKHLLNSINASGRLLDLGCGPGTDFSALSGVSDVVAVDIAPGMLNQLGITQPEQIPLCADAQALPLKNDSVALVYSNLALQWCEDLQSAVAEIERVLQPNGECHLAIVGHGSLDELKQLGLRVNDFNHLDRINACFDAQQWQQLTIVCQEFTVFFDELKPLLYSIKGVGASVRATTDNASQQARLRGRQDWQQLTSRAEAIRQPQGLPLTYQIMIVRGKLVGEPCAIL</sequence>
<dbReference type="InterPro" id="IPR029063">
    <property type="entry name" value="SAM-dependent_MTases_sf"/>
</dbReference>
<keyword evidence="1" id="KW-0489">Methyltransferase</keyword>
<evidence type="ECO:0000256" key="2">
    <source>
        <dbReference type="ARBA" id="ARBA00022679"/>
    </source>
</evidence>
<accession>A0A1E5INL5</accession>
<dbReference type="STRING" id="23.BEL05_03515"/>
<comment type="caution">
    <text evidence="4">The sequence shown here is derived from an EMBL/GenBank/DDBJ whole genome shotgun (WGS) entry which is preliminary data.</text>
</comment>
<dbReference type="Gene3D" id="3.40.50.150">
    <property type="entry name" value="Vaccinia Virus protein VP39"/>
    <property type="match status" value="1"/>
</dbReference>
<dbReference type="EMBL" id="MCBT01000048">
    <property type="protein sequence ID" value="OEG72076.1"/>
    <property type="molecule type" value="Genomic_DNA"/>
</dbReference>
<proteinExistence type="predicted"/>
<gene>
    <name evidence="4" type="ORF">BEL05_03515</name>
</gene>